<keyword evidence="3" id="KW-1185">Reference proteome</keyword>
<comment type="caution">
    <text evidence="2">The sequence shown here is derived from an EMBL/GenBank/DDBJ whole genome shotgun (WGS) entry which is preliminary data.</text>
</comment>
<dbReference type="EMBL" id="JAIFRP010004356">
    <property type="protein sequence ID" value="KAK2577548.1"/>
    <property type="molecule type" value="Genomic_DNA"/>
</dbReference>
<feature type="region of interest" description="Disordered" evidence="1">
    <location>
        <begin position="76"/>
        <end position="95"/>
    </location>
</feature>
<gene>
    <name evidence="2" type="ORF">KPH14_012904</name>
</gene>
<dbReference type="Proteomes" id="UP001258017">
    <property type="component" value="Unassembled WGS sequence"/>
</dbReference>
<proteinExistence type="predicted"/>
<evidence type="ECO:0000256" key="1">
    <source>
        <dbReference type="SAM" id="MobiDB-lite"/>
    </source>
</evidence>
<reference evidence="2" key="1">
    <citation type="submission" date="2021-08" db="EMBL/GenBank/DDBJ databases">
        <authorList>
            <person name="Misof B."/>
            <person name="Oliver O."/>
            <person name="Podsiadlowski L."/>
            <person name="Donath A."/>
            <person name="Peters R."/>
            <person name="Mayer C."/>
            <person name="Rust J."/>
            <person name="Gunkel S."/>
            <person name="Lesny P."/>
            <person name="Martin S."/>
            <person name="Oeyen J.P."/>
            <person name="Petersen M."/>
            <person name="Panagiotis P."/>
            <person name="Wilbrandt J."/>
            <person name="Tanja T."/>
        </authorList>
    </citation>
    <scope>NUCLEOTIDE SEQUENCE</scope>
    <source>
        <strain evidence="2">GBR_01_08_01A</strain>
        <tissue evidence="2">Thorax + abdomen</tissue>
    </source>
</reference>
<protein>
    <submittedName>
        <fullName evidence="2">Uncharacterized protein</fullName>
    </submittedName>
</protein>
<dbReference type="AlphaFoldDB" id="A0AAD9VK41"/>
<name>A0AAD9VK41_9HYME</name>
<evidence type="ECO:0000313" key="2">
    <source>
        <dbReference type="EMBL" id="KAK2577548.1"/>
    </source>
</evidence>
<sequence>LKEVTLQKEFELRQIGGIQVQPVSNKVWQERHTKPHSKLPKSIPNMKEEVKKMVQSPKREDLYRMTEISKENYGLARQHKNSSMELDTIDNQDKI</sequence>
<organism evidence="2 3">
    <name type="scientific">Odynerus spinipes</name>
    <dbReference type="NCBI Taxonomy" id="1348599"/>
    <lineage>
        <taxon>Eukaryota</taxon>
        <taxon>Metazoa</taxon>
        <taxon>Ecdysozoa</taxon>
        <taxon>Arthropoda</taxon>
        <taxon>Hexapoda</taxon>
        <taxon>Insecta</taxon>
        <taxon>Pterygota</taxon>
        <taxon>Neoptera</taxon>
        <taxon>Endopterygota</taxon>
        <taxon>Hymenoptera</taxon>
        <taxon>Apocrita</taxon>
        <taxon>Aculeata</taxon>
        <taxon>Vespoidea</taxon>
        <taxon>Vespidae</taxon>
        <taxon>Eumeninae</taxon>
        <taxon>Odynerus</taxon>
    </lineage>
</organism>
<feature type="non-terminal residue" evidence="2">
    <location>
        <position position="1"/>
    </location>
</feature>
<reference evidence="2" key="2">
    <citation type="journal article" date="2023" name="Commun. Biol.">
        <title>Intrasexual cuticular hydrocarbon dimorphism in a wasp sheds light on hydrocarbon biosynthesis genes in Hymenoptera.</title>
        <authorList>
            <person name="Moris V.C."/>
            <person name="Podsiadlowski L."/>
            <person name="Martin S."/>
            <person name="Oeyen J.P."/>
            <person name="Donath A."/>
            <person name="Petersen M."/>
            <person name="Wilbrandt J."/>
            <person name="Misof B."/>
            <person name="Liedtke D."/>
            <person name="Thamm M."/>
            <person name="Scheiner R."/>
            <person name="Schmitt T."/>
            <person name="Niehuis O."/>
        </authorList>
    </citation>
    <scope>NUCLEOTIDE SEQUENCE</scope>
    <source>
        <strain evidence="2">GBR_01_08_01A</strain>
    </source>
</reference>
<evidence type="ECO:0000313" key="3">
    <source>
        <dbReference type="Proteomes" id="UP001258017"/>
    </source>
</evidence>
<accession>A0AAD9VK41</accession>